<evidence type="ECO:0000313" key="1">
    <source>
        <dbReference type="EMBL" id="KAJ6257399.1"/>
    </source>
</evidence>
<evidence type="ECO:0000313" key="2">
    <source>
        <dbReference type="Proteomes" id="UP001221413"/>
    </source>
</evidence>
<organism evidence="1 2">
    <name type="scientific">Drechslerella dactyloides</name>
    <name type="common">Nematode-trapping fungus</name>
    <name type="synonym">Arthrobotrys dactyloides</name>
    <dbReference type="NCBI Taxonomy" id="74499"/>
    <lineage>
        <taxon>Eukaryota</taxon>
        <taxon>Fungi</taxon>
        <taxon>Dikarya</taxon>
        <taxon>Ascomycota</taxon>
        <taxon>Pezizomycotina</taxon>
        <taxon>Orbiliomycetes</taxon>
        <taxon>Orbiliales</taxon>
        <taxon>Orbiliaceae</taxon>
        <taxon>Drechslerella</taxon>
    </lineage>
</organism>
<gene>
    <name evidence="1" type="ORF">Dda_8288</name>
</gene>
<dbReference type="Proteomes" id="UP001221413">
    <property type="component" value="Unassembled WGS sequence"/>
</dbReference>
<dbReference type="EMBL" id="JAQGDS010000011">
    <property type="protein sequence ID" value="KAJ6257399.1"/>
    <property type="molecule type" value="Genomic_DNA"/>
</dbReference>
<accession>A0AAD6IRT9</accession>
<reference evidence="1" key="1">
    <citation type="submission" date="2023-01" db="EMBL/GenBank/DDBJ databases">
        <title>The chitinases involved in constricting ring structure development in the nematode-trapping fungus Drechslerella dactyloides.</title>
        <authorList>
            <person name="Wang R."/>
            <person name="Zhang L."/>
            <person name="Tang P."/>
            <person name="Li S."/>
            <person name="Liang L."/>
        </authorList>
    </citation>
    <scope>NUCLEOTIDE SEQUENCE</scope>
    <source>
        <strain evidence="1">YMF1.00031</strain>
    </source>
</reference>
<proteinExistence type="predicted"/>
<dbReference type="AlphaFoldDB" id="A0AAD6IRT9"/>
<sequence length="104" mass="11558">MQSRNFCATIDQLARAQVDGQNLWALAAFANTTPQAAAVVEHAQVTRLNAKFTLHARANDMVPTIALLALLLTGSRYRQGSNVTRKTKSRRYPWELWSSRSADA</sequence>
<name>A0AAD6IRT9_DREDA</name>
<protein>
    <submittedName>
        <fullName evidence="1">Uncharacterized protein</fullName>
    </submittedName>
</protein>
<keyword evidence="2" id="KW-1185">Reference proteome</keyword>
<comment type="caution">
    <text evidence="1">The sequence shown here is derived from an EMBL/GenBank/DDBJ whole genome shotgun (WGS) entry which is preliminary data.</text>
</comment>